<keyword evidence="1" id="KW-0614">Plasmid</keyword>
<reference evidence="1 2" key="3">
    <citation type="journal article" date="2017" name="Int. J. Syst. Evol. Microbiol.">
        <title>Adaptation of Surface-Associated Bacteria to the Open Ocean: A Genomically Distinct Subpopulation of Phaeobacter gallaeciensis Colonizes Pacific Mesozooplankton.</title>
        <authorList>
            <person name="Freese H.M."/>
            <person name="Methner A."/>
            <person name="Overmann J."/>
        </authorList>
    </citation>
    <scope>NUCLEOTIDE SEQUENCE [LARGE SCALE GENOMIC DNA]</scope>
    <source>
        <strain evidence="1 2">P36</strain>
    </source>
</reference>
<dbReference type="Proteomes" id="UP000218891">
    <property type="component" value="Plasmid pP36_c"/>
</dbReference>
<keyword evidence="2" id="KW-1185">Reference proteome</keyword>
<protein>
    <submittedName>
        <fullName evidence="1">Uncharacterized protein</fullName>
    </submittedName>
</protein>
<evidence type="ECO:0000313" key="2">
    <source>
        <dbReference type="Proteomes" id="UP000218891"/>
    </source>
</evidence>
<gene>
    <name evidence="1" type="ORF">PhaeoP36_03853</name>
</gene>
<name>A0ABN5DVZ4_9RHOB</name>
<accession>A0ABN5DVZ4</accession>
<evidence type="ECO:0000313" key="1">
    <source>
        <dbReference type="EMBL" id="ATG37929.1"/>
    </source>
</evidence>
<reference evidence="1 2" key="2">
    <citation type="journal article" date="2017" name="Genome Biol. Evol.">
        <title>Trajectories and Drivers of Genome Evolution in Surface-Associated Marine Phaeobacter.</title>
        <authorList>
            <person name="Freese H.M."/>
            <person name="Sikorski J."/>
            <person name="Bunk B."/>
            <person name="Scheuner C."/>
            <person name="Meier-Kolthoff J.P."/>
            <person name="Sproer C."/>
            <person name="Gram L."/>
            <person name="Overmann J."/>
        </authorList>
    </citation>
    <scope>NUCLEOTIDE SEQUENCE [LARGE SCALE GENOMIC DNA]</scope>
    <source>
        <strain evidence="1 2">P36</strain>
    </source>
</reference>
<sequence>MTTTTSASTWVCQTVSPCGQYWLRLGRLSTILTVFKALRFLCPSLQPTVRQNGRSNTDYPMAVGHFTEDQNPTWMQSSNRRDKNCNNLRMWRPTLVQARRTTALTTPRLWSRIARRVDLRIAEFGAIEPPFWGSPLRCRNGLAIIARVICTSNVRTSERRVSPASFAFKRGAAYVGSDHHRFFGHLAQPEVQPLGQEHIHQADLVFRR</sequence>
<proteinExistence type="predicted"/>
<organism evidence="1 2">
    <name type="scientific">Phaeobacter piscinae</name>
    <dbReference type="NCBI Taxonomy" id="1580596"/>
    <lineage>
        <taxon>Bacteria</taxon>
        <taxon>Pseudomonadati</taxon>
        <taxon>Pseudomonadota</taxon>
        <taxon>Alphaproteobacteria</taxon>
        <taxon>Rhodobacterales</taxon>
        <taxon>Roseobacteraceae</taxon>
        <taxon>Phaeobacter</taxon>
    </lineage>
</organism>
<reference evidence="1 2" key="4">
    <citation type="journal article" date="2018" name="Environ. Microbiol. Rep.">
        <title>Phylogenetic distribution of roseobacticides in the Roseobacter group and their effect on microalgae.</title>
        <authorList>
            <person name="Sonnenschein E.C."/>
            <person name="Phippen C.B."/>
            <person name="Bentzon-Tilia M."/>
            <person name="Rasmussen S.A."/>
            <person name="Nielsen K.F."/>
            <person name="Gram L."/>
        </authorList>
    </citation>
    <scope>NUCLEOTIDE SEQUENCE [LARGE SCALE GENOMIC DNA]</scope>
    <source>
        <strain evidence="1 2">P36</strain>
    </source>
</reference>
<dbReference type="EMBL" id="CP010646">
    <property type="protein sequence ID" value="ATG37929.1"/>
    <property type="molecule type" value="Genomic_DNA"/>
</dbReference>
<geneLocation type="plasmid" evidence="1 2">
    <name>pP36_c</name>
</geneLocation>
<reference evidence="1 2" key="1">
    <citation type="journal article" date="2017" name="Front. Microbiol.">
        <title>Phaeobacter piscinae sp. nov., a species of the Roseobacter group and potential aquaculture probiont.</title>
        <authorList>
            <person name="Sonnenschein E.C."/>
            <person name="Phippen C.B.W."/>
            <person name="Nielsen K.F."/>
            <person name="Mateiu R.V."/>
            <person name="Melchiorsen J."/>
            <person name="Gram L."/>
            <person name="Overmann J."/>
            <person name="Freese H.M."/>
        </authorList>
    </citation>
    <scope>NUCLEOTIDE SEQUENCE [LARGE SCALE GENOMIC DNA]</scope>
    <source>
        <strain evidence="1 2">P36</strain>
    </source>
</reference>